<gene>
    <name evidence="11" type="primary">PLAP</name>
</gene>
<organism evidence="11">
    <name type="scientific">Ceratitis capitata</name>
    <name type="common">Mediterranean fruit fly</name>
    <name type="synonym">Tephritis capitata</name>
    <dbReference type="NCBI Taxonomy" id="7213"/>
    <lineage>
        <taxon>Eukaryota</taxon>
        <taxon>Metazoa</taxon>
        <taxon>Ecdysozoa</taxon>
        <taxon>Arthropoda</taxon>
        <taxon>Hexapoda</taxon>
        <taxon>Insecta</taxon>
        <taxon>Pterygota</taxon>
        <taxon>Neoptera</taxon>
        <taxon>Endopterygota</taxon>
        <taxon>Diptera</taxon>
        <taxon>Brachycera</taxon>
        <taxon>Muscomorpha</taxon>
        <taxon>Tephritoidea</taxon>
        <taxon>Tephritidae</taxon>
        <taxon>Ceratitis</taxon>
        <taxon>Ceratitis</taxon>
    </lineage>
</organism>
<keyword evidence="8" id="KW-1133">Transmembrane helix</keyword>
<dbReference type="PROSITE" id="PS50294">
    <property type="entry name" value="WD_REPEATS_REGION"/>
    <property type="match status" value="4"/>
</dbReference>
<dbReference type="GO" id="GO:0005634">
    <property type="term" value="C:nucleus"/>
    <property type="evidence" value="ECO:0007669"/>
    <property type="project" value="TreeGrafter"/>
</dbReference>
<feature type="repeat" description="WD" evidence="6">
    <location>
        <begin position="279"/>
        <end position="322"/>
    </location>
</feature>
<feature type="domain" description="PUL" evidence="10">
    <location>
        <begin position="566"/>
        <end position="822"/>
    </location>
</feature>
<dbReference type="PANTHER" id="PTHR19849:SF0">
    <property type="entry name" value="PHOSPHOLIPASE A-2-ACTIVATING PROTEIN"/>
    <property type="match status" value="1"/>
</dbReference>
<dbReference type="InterPro" id="IPR013535">
    <property type="entry name" value="PUL_dom"/>
</dbReference>
<evidence type="ECO:0000256" key="6">
    <source>
        <dbReference type="PROSITE-ProRule" id="PRU00221"/>
    </source>
</evidence>
<keyword evidence="5" id="KW-0677">Repeat</keyword>
<dbReference type="InterPro" id="IPR001680">
    <property type="entry name" value="WD40_rpt"/>
</dbReference>
<feature type="transmembrane region" description="Helical" evidence="8">
    <location>
        <begin position="21"/>
        <end position="42"/>
    </location>
</feature>
<dbReference type="PROSITE" id="PS00678">
    <property type="entry name" value="WD_REPEATS_1"/>
    <property type="match status" value="1"/>
</dbReference>
<dbReference type="GO" id="GO:0010992">
    <property type="term" value="P:ubiquitin recycling"/>
    <property type="evidence" value="ECO:0007669"/>
    <property type="project" value="TreeGrafter"/>
</dbReference>
<protein>
    <submittedName>
        <fullName evidence="11">Phospholipase A-2-activating protein</fullName>
    </submittedName>
</protein>
<dbReference type="Gene3D" id="2.130.10.10">
    <property type="entry name" value="YVTN repeat-like/Quinoprotein amine dehydrogenase"/>
    <property type="match status" value="1"/>
</dbReference>
<evidence type="ECO:0000256" key="3">
    <source>
        <dbReference type="ARBA" id="ARBA00022490"/>
    </source>
</evidence>
<dbReference type="InterPro" id="IPR015943">
    <property type="entry name" value="WD40/YVTN_repeat-like_dom_sf"/>
</dbReference>
<dbReference type="OrthoDB" id="10265988at2759"/>
<dbReference type="PROSITE" id="PS51396">
    <property type="entry name" value="PUL"/>
    <property type="match status" value="1"/>
</dbReference>
<evidence type="ECO:0000256" key="4">
    <source>
        <dbReference type="ARBA" id="ARBA00022574"/>
    </source>
</evidence>
<dbReference type="SMART" id="SM00320">
    <property type="entry name" value="WD40"/>
    <property type="match status" value="7"/>
</dbReference>
<dbReference type="InterPro" id="IPR011989">
    <property type="entry name" value="ARM-like"/>
</dbReference>
<dbReference type="PANTHER" id="PTHR19849">
    <property type="entry name" value="PHOSPHOLIPASE A-2-ACTIVATING PROTEIN"/>
    <property type="match status" value="1"/>
</dbReference>
<evidence type="ECO:0000256" key="8">
    <source>
        <dbReference type="SAM" id="Phobius"/>
    </source>
</evidence>
<dbReference type="InterPro" id="IPR038122">
    <property type="entry name" value="PFU_sf"/>
</dbReference>
<keyword evidence="4 6" id="KW-0853">WD repeat</keyword>
<dbReference type="InterPro" id="IPR036322">
    <property type="entry name" value="WD40_repeat_dom_sf"/>
</dbReference>
<dbReference type="PRINTS" id="PR00320">
    <property type="entry name" value="GPROTEINBRPT"/>
</dbReference>
<dbReference type="CDD" id="cd00200">
    <property type="entry name" value="WD40"/>
    <property type="match status" value="1"/>
</dbReference>
<dbReference type="SUPFAM" id="SSF50978">
    <property type="entry name" value="WD40 repeat-like"/>
    <property type="match status" value="1"/>
</dbReference>
<dbReference type="PROSITE" id="PS51394">
    <property type="entry name" value="PFU"/>
    <property type="match status" value="1"/>
</dbReference>
<feature type="repeat" description="WD" evidence="6">
    <location>
        <begin position="198"/>
        <end position="230"/>
    </location>
</feature>
<evidence type="ECO:0000259" key="10">
    <source>
        <dbReference type="PROSITE" id="PS51396"/>
    </source>
</evidence>
<feature type="non-terminal residue" evidence="11">
    <location>
        <position position="1"/>
    </location>
</feature>
<dbReference type="Pfam" id="PF08324">
    <property type="entry name" value="PUL"/>
    <property type="match status" value="1"/>
</dbReference>
<name>W8BTL1_CERCA</name>
<dbReference type="AlphaFoldDB" id="W8BTL1"/>
<feature type="region of interest" description="Disordered" evidence="7">
    <location>
        <begin position="516"/>
        <end position="563"/>
    </location>
</feature>
<dbReference type="Gene3D" id="1.25.10.10">
    <property type="entry name" value="Leucine-rich Repeat Variant"/>
    <property type="match status" value="1"/>
</dbReference>
<dbReference type="PROSITE" id="PS50082">
    <property type="entry name" value="WD_REPEATS_2"/>
    <property type="match status" value="4"/>
</dbReference>
<dbReference type="GO" id="GO:0043161">
    <property type="term" value="P:proteasome-mediated ubiquitin-dependent protein catabolic process"/>
    <property type="evidence" value="ECO:0007669"/>
    <property type="project" value="TreeGrafter"/>
</dbReference>
<reference evidence="11" key="1">
    <citation type="submission" date="2013-07" db="EMBL/GenBank/DDBJ databases">
        <authorList>
            <person name="Geib S."/>
        </authorList>
    </citation>
    <scope>NUCLEOTIDE SEQUENCE</scope>
</reference>
<keyword evidence="8" id="KW-0812">Transmembrane</keyword>
<dbReference type="InterPro" id="IPR019775">
    <property type="entry name" value="WD40_repeat_CS"/>
</dbReference>
<feature type="domain" description="PFU" evidence="9">
    <location>
        <begin position="421"/>
        <end position="520"/>
    </location>
</feature>
<evidence type="ECO:0000256" key="1">
    <source>
        <dbReference type="ARBA" id="ARBA00004496"/>
    </source>
</evidence>
<accession>W8BTL1</accession>
<sequence length="823" mass="90808">LNILLPLKQIRNFAIRQKKRFYIVIISFYILEINQVASRSLYKAESFNFRKMSATLSEYKLSCELLGHSMDVRSVGVGWDTPEGQIIISGSRDKTVKLWKRLGENYAEAVTFQDHKNFVACVCYLESEQWICTGSNDATVAIYKEGGYIPILTLTGHTSTVCAIAGGTMPQTLITGSWDKTARIWTINQEGVATSVVLRGHEAAVWSVACTKELKKYITGSADKCIYYWNEKGEKLRMLKGHTDCVRGVITMSNNSLVSCANDALIKYWNEDGECVRELSGHTNYIYSIAANKAIGQNVIVSCGEDSTLRMWNLDSGEEMGNPIVHPAQSVWSVACLKNGDIVTGSSDGIIRVFTKDPARYAAEITLKAYEHAVDTRKAQMSEEIGGIKKTEFPGPEALLTNGTREGQTKMIRHQDGSVKVYNWELGQWTLVGDVTGASGGSQATSGKTLFEGKEYDYVFSVDISDNAPPIKLPYNRNEDPWQAAQTFIHRNNLPQVYLDQVANFIVKNSSKTVDSTTKSTSSGYQDPFTGGSRYVPGGSNPGLNSAGNVDPFTGGSSYSTQQKGQHFPVRKYVTFDNCDPAKVLEKLKEFNTKLTVENGQVSDTLLNAIIALTAATPDVDTCSVEALQHLLSWSNDILFPVLDVLRLAIRHEPVFSILNSYNFVDSIVPKLNTSAPNTLMVVRCLANMMCHEAGRIEVEKRLVTILPQISEIKNGSANLQIAVATFYLNLTISQTFVAKGECCQMVTEGIVELLKWAKDLEAFYRSFQAIGNLTTTPFSQTSVAIIVSTDYVMDKIRELTNTPQTGVYAKLNSAGKELLAAF</sequence>
<dbReference type="InterPro" id="IPR020472">
    <property type="entry name" value="WD40_PAC1"/>
</dbReference>
<evidence type="ECO:0000259" key="9">
    <source>
        <dbReference type="PROSITE" id="PS51394"/>
    </source>
</evidence>
<dbReference type="Gene3D" id="3.10.20.870">
    <property type="entry name" value="PFU (PLAA family ubiquitin binding), C-terminal domain"/>
    <property type="match status" value="1"/>
</dbReference>
<evidence type="ECO:0000256" key="7">
    <source>
        <dbReference type="SAM" id="MobiDB-lite"/>
    </source>
</evidence>
<keyword evidence="8" id="KW-0472">Membrane</keyword>
<comment type="subcellular location">
    <subcellularLocation>
        <location evidence="1">Cytoplasm</location>
    </subcellularLocation>
</comment>
<proteinExistence type="evidence at transcript level"/>
<keyword evidence="3" id="KW-0963">Cytoplasm</keyword>
<dbReference type="Pfam" id="PF09070">
    <property type="entry name" value="PFU"/>
    <property type="match status" value="1"/>
</dbReference>
<comment type="similarity">
    <text evidence="2">Belongs to the WD repeat PLAP family.</text>
</comment>
<evidence type="ECO:0000256" key="5">
    <source>
        <dbReference type="ARBA" id="ARBA00022737"/>
    </source>
</evidence>
<dbReference type="Pfam" id="PF00400">
    <property type="entry name" value="WD40"/>
    <property type="match status" value="7"/>
</dbReference>
<feature type="repeat" description="WD" evidence="6">
    <location>
        <begin position="65"/>
        <end position="100"/>
    </location>
</feature>
<feature type="repeat" description="WD" evidence="6">
    <location>
        <begin position="154"/>
        <end position="195"/>
    </location>
</feature>
<dbReference type="InterPro" id="IPR015155">
    <property type="entry name" value="PFU"/>
</dbReference>
<evidence type="ECO:0000256" key="2">
    <source>
        <dbReference type="ARBA" id="ARBA00008495"/>
    </source>
</evidence>
<dbReference type="GO" id="GO:0005737">
    <property type="term" value="C:cytoplasm"/>
    <property type="evidence" value="ECO:0007669"/>
    <property type="project" value="UniProtKB-SubCell"/>
</dbReference>
<dbReference type="EMBL" id="GAMC01006242">
    <property type="protein sequence ID" value="JAC00314.1"/>
    <property type="molecule type" value="mRNA"/>
</dbReference>
<reference evidence="11" key="2">
    <citation type="journal article" date="2014" name="BMC Genomics">
        <title>A genomic perspective to assessing quality of mass-reared SIT flies used in Mediterranean fruit fly (Ceratitis capitata) eradication in California.</title>
        <authorList>
            <person name="Calla B."/>
            <person name="Hall B."/>
            <person name="Hou S."/>
            <person name="Geib S.M."/>
        </authorList>
    </citation>
    <scope>NUCLEOTIDE SEQUENCE</scope>
</reference>
<dbReference type="GO" id="GO:0043130">
    <property type="term" value="F:ubiquitin binding"/>
    <property type="evidence" value="ECO:0007669"/>
    <property type="project" value="TreeGrafter"/>
</dbReference>
<evidence type="ECO:0000313" key="11">
    <source>
        <dbReference type="EMBL" id="JAC00314.1"/>
    </source>
</evidence>